<proteinExistence type="predicted"/>
<organism evidence="1 2">
    <name type="scientific">Mucilaginibacter rigui</name>
    <dbReference type="NCBI Taxonomy" id="534635"/>
    <lineage>
        <taxon>Bacteria</taxon>
        <taxon>Pseudomonadati</taxon>
        <taxon>Bacteroidota</taxon>
        <taxon>Sphingobacteriia</taxon>
        <taxon>Sphingobacteriales</taxon>
        <taxon>Sphingobacteriaceae</taxon>
        <taxon>Mucilaginibacter</taxon>
    </lineage>
</organism>
<evidence type="ECO:0000313" key="2">
    <source>
        <dbReference type="Proteomes" id="UP000618754"/>
    </source>
</evidence>
<protein>
    <submittedName>
        <fullName evidence="1">Uncharacterized protein</fullName>
    </submittedName>
</protein>
<dbReference type="Proteomes" id="UP000618754">
    <property type="component" value="Unassembled WGS sequence"/>
</dbReference>
<comment type="caution">
    <text evidence="1">The sequence shown here is derived from an EMBL/GenBank/DDBJ whole genome shotgun (WGS) entry which is preliminary data.</text>
</comment>
<name>A0ABR7X7I7_9SPHI</name>
<reference evidence="1 2" key="1">
    <citation type="submission" date="2020-09" db="EMBL/GenBank/DDBJ databases">
        <title>Novel species of Mucilaginibacter isolated from a glacier on the Tibetan Plateau.</title>
        <authorList>
            <person name="Liu Q."/>
            <person name="Xin Y.-H."/>
        </authorList>
    </citation>
    <scope>NUCLEOTIDE SEQUENCE [LARGE SCALE GENOMIC DNA]</scope>
    <source>
        <strain evidence="1 2">CGMCC 1.13878</strain>
    </source>
</reference>
<gene>
    <name evidence="1" type="ORF">IDJ75_14705</name>
</gene>
<dbReference type="RefSeq" id="WP_191176379.1">
    <property type="nucleotide sequence ID" value="NZ_JACWMW010000003.1"/>
</dbReference>
<keyword evidence="2" id="KW-1185">Reference proteome</keyword>
<sequence>MKTISFNFNHPVKGNAILSPVNCHGGLCMRLKVESSKDNSLEIPVDSCKEGKWKLTLDWEYDGRIFSHQEDFEVRKPVI</sequence>
<evidence type="ECO:0000313" key="1">
    <source>
        <dbReference type="EMBL" id="MBD1386534.1"/>
    </source>
</evidence>
<accession>A0ABR7X7I7</accession>
<dbReference type="EMBL" id="JACWMW010000003">
    <property type="protein sequence ID" value="MBD1386534.1"/>
    <property type="molecule type" value="Genomic_DNA"/>
</dbReference>